<proteinExistence type="predicted"/>
<evidence type="ECO:0000313" key="1">
    <source>
        <dbReference type="EMBL" id="EYC17891.1"/>
    </source>
</evidence>
<dbReference type="STRING" id="53326.A0A016USI2"/>
<dbReference type="Proteomes" id="UP000024635">
    <property type="component" value="Unassembled WGS sequence"/>
</dbReference>
<evidence type="ECO:0008006" key="3">
    <source>
        <dbReference type="Google" id="ProtNLM"/>
    </source>
</evidence>
<organism evidence="1 2">
    <name type="scientific">Ancylostoma ceylanicum</name>
    <dbReference type="NCBI Taxonomy" id="53326"/>
    <lineage>
        <taxon>Eukaryota</taxon>
        <taxon>Metazoa</taxon>
        <taxon>Ecdysozoa</taxon>
        <taxon>Nematoda</taxon>
        <taxon>Chromadorea</taxon>
        <taxon>Rhabditida</taxon>
        <taxon>Rhabditina</taxon>
        <taxon>Rhabditomorpha</taxon>
        <taxon>Strongyloidea</taxon>
        <taxon>Ancylostomatidae</taxon>
        <taxon>Ancylostomatinae</taxon>
        <taxon>Ancylostoma</taxon>
    </lineage>
</organism>
<gene>
    <name evidence="1" type="primary">Acey_s0029.g1942</name>
    <name evidence="1" type="ORF">Y032_0029g1942</name>
</gene>
<name>A0A016USI2_9BILA</name>
<accession>A0A016USI2</accession>
<dbReference type="OrthoDB" id="5833798at2759"/>
<dbReference type="AlphaFoldDB" id="A0A016USI2"/>
<comment type="caution">
    <text evidence="1">The sequence shown here is derived from an EMBL/GenBank/DDBJ whole genome shotgun (WGS) entry which is preliminary data.</text>
</comment>
<protein>
    <recommendedName>
        <fullName evidence="3">Reverse transcriptase domain-containing protein</fullName>
    </recommendedName>
</protein>
<reference evidence="2" key="1">
    <citation type="journal article" date="2015" name="Nat. Genet.">
        <title>The genome and transcriptome of the zoonotic hookworm Ancylostoma ceylanicum identify infection-specific gene families.</title>
        <authorList>
            <person name="Schwarz E.M."/>
            <person name="Hu Y."/>
            <person name="Antoshechkin I."/>
            <person name="Miller M.M."/>
            <person name="Sternberg P.W."/>
            <person name="Aroian R.V."/>
        </authorList>
    </citation>
    <scope>NUCLEOTIDE SEQUENCE</scope>
    <source>
        <strain evidence="2">HY135</strain>
    </source>
</reference>
<keyword evidence="2" id="KW-1185">Reference proteome</keyword>
<sequence length="102" mass="12144">MFFNKVVEEKKTSVDWQRGTPILIWRKKGNPADCANYRPIRLLYHSMKIFERNIDRRVRYIIRVSTNQCDFAANCGTTDATHAARLLIEMLRKKQKSREKRT</sequence>
<dbReference type="PANTHER" id="PTHR19446">
    <property type="entry name" value="REVERSE TRANSCRIPTASES"/>
    <property type="match status" value="1"/>
</dbReference>
<evidence type="ECO:0000313" key="2">
    <source>
        <dbReference type="Proteomes" id="UP000024635"/>
    </source>
</evidence>
<dbReference type="EMBL" id="JARK01001365">
    <property type="protein sequence ID" value="EYC17891.1"/>
    <property type="molecule type" value="Genomic_DNA"/>
</dbReference>